<organism evidence="2 5">
    <name type="scientific">Didymodactylos carnosus</name>
    <dbReference type="NCBI Taxonomy" id="1234261"/>
    <lineage>
        <taxon>Eukaryota</taxon>
        <taxon>Metazoa</taxon>
        <taxon>Spiralia</taxon>
        <taxon>Gnathifera</taxon>
        <taxon>Rotifera</taxon>
        <taxon>Eurotatoria</taxon>
        <taxon>Bdelloidea</taxon>
        <taxon>Philodinida</taxon>
        <taxon>Philodinidae</taxon>
        <taxon>Didymodactylos</taxon>
    </lineage>
</organism>
<evidence type="ECO:0000313" key="4">
    <source>
        <dbReference type="EMBL" id="CAF3991705.1"/>
    </source>
</evidence>
<accession>A0A814YHA2</accession>
<dbReference type="AlphaFoldDB" id="A0A814YHA2"/>
<dbReference type="Proteomes" id="UP000682733">
    <property type="component" value="Unassembled WGS sequence"/>
</dbReference>
<dbReference type="Proteomes" id="UP000663829">
    <property type="component" value="Unassembled WGS sequence"/>
</dbReference>
<dbReference type="OrthoDB" id="119028at2759"/>
<protein>
    <recommendedName>
        <fullName evidence="6">Transposase</fullName>
    </recommendedName>
</protein>
<name>A0A814YHA2_9BILA</name>
<gene>
    <name evidence="2" type="ORF">GPM918_LOCUS25070</name>
    <name evidence="1" type="ORF">OVA965_LOCUS16312</name>
    <name evidence="4" type="ORF">SRO942_LOCUS25077</name>
    <name evidence="3" type="ORF">TMI583_LOCUS16321</name>
</gene>
<proteinExistence type="predicted"/>
<dbReference type="EMBL" id="CAJNOQ010009587">
    <property type="protein sequence ID" value="CAF1228961.1"/>
    <property type="molecule type" value="Genomic_DNA"/>
</dbReference>
<evidence type="ECO:0000313" key="3">
    <source>
        <dbReference type="EMBL" id="CAF3805740.1"/>
    </source>
</evidence>
<dbReference type="EMBL" id="CAJOBA010007562">
    <property type="protein sequence ID" value="CAF3805740.1"/>
    <property type="molecule type" value="Genomic_DNA"/>
</dbReference>
<keyword evidence="5" id="KW-1185">Reference proteome</keyword>
<dbReference type="EMBL" id="CAJNOK010007551">
    <property type="protein sequence ID" value="CAF1037573.1"/>
    <property type="molecule type" value="Genomic_DNA"/>
</dbReference>
<reference evidence="2" key="1">
    <citation type="submission" date="2021-02" db="EMBL/GenBank/DDBJ databases">
        <authorList>
            <person name="Nowell W R."/>
        </authorList>
    </citation>
    <scope>NUCLEOTIDE SEQUENCE</scope>
</reference>
<comment type="caution">
    <text evidence="2">The sequence shown here is derived from an EMBL/GenBank/DDBJ whole genome shotgun (WGS) entry which is preliminary data.</text>
</comment>
<dbReference type="Proteomes" id="UP000681722">
    <property type="component" value="Unassembled WGS sequence"/>
</dbReference>
<dbReference type="EMBL" id="CAJOBC010009594">
    <property type="protein sequence ID" value="CAF3991705.1"/>
    <property type="molecule type" value="Genomic_DNA"/>
</dbReference>
<evidence type="ECO:0000313" key="5">
    <source>
        <dbReference type="Proteomes" id="UP000663829"/>
    </source>
</evidence>
<sequence length="93" mass="11257">MCWFHVTKDIDTQLNAIKHKKMKAELRQDIEFMQVIKNETIFDAAIKLFQKKWKSKKCPLINNFIDYFINEWYMSNKRWFEGFVIGYPSSNNA</sequence>
<evidence type="ECO:0000313" key="1">
    <source>
        <dbReference type="EMBL" id="CAF1037573.1"/>
    </source>
</evidence>
<evidence type="ECO:0008006" key="6">
    <source>
        <dbReference type="Google" id="ProtNLM"/>
    </source>
</evidence>
<evidence type="ECO:0000313" key="2">
    <source>
        <dbReference type="EMBL" id="CAF1228961.1"/>
    </source>
</evidence>
<dbReference type="Proteomes" id="UP000677228">
    <property type="component" value="Unassembled WGS sequence"/>
</dbReference>